<feature type="chain" id="PRO_5012061383" description="Tetratricopeptide repeat protein" evidence="1">
    <location>
        <begin position="20"/>
        <end position="201"/>
    </location>
</feature>
<dbReference type="SUPFAM" id="SSF48452">
    <property type="entry name" value="TPR-like"/>
    <property type="match status" value="1"/>
</dbReference>
<accession>A0A255ZP01</accession>
<evidence type="ECO:0000256" key="1">
    <source>
        <dbReference type="SAM" id="SignalP"/>
    </source>
</evidence>
<feature type="signal peptide" evidence="1">
    <location>
        <begin position="1"/>
        <end position="19"/>
    </location>
</feature>
<dbReference type="InterPro" id="IPR011990">
    <property type="entry name" value="TPR-like_helical_dom_sf"/>
</dbReference>
<evidence type="ECO:0000313" key="3">
    <source>
        <dbReference type="Proteomes" id="UP000216035"/>
    </source>
</evidence>
<keyword evidence="3" id="KW-1185">Reference proteome</keyword>
<sequence length="201" mass="22938">MRFILYLFYFSFAVHSAYAQQRNPVDSSIVKKLELEGDAACAMLDWEAAVNCYKRILELRPEVANYHYKYGGALGMLAKSSNKIKALSMIGEIKKSFETALKINKNHIEARYALIELYLELPGIVGGSEKKAQRYANELLSISAVDGYISKGRIAEFFKRYKQAENFYLQAHKIGNSKITKQKLINIYKLTKQFDKLQSLG</sequence>
<keyword evidence="1" id="KW-0732">Signal</keyword>
<evidence type="ECO:0008006" key="4">
    <source>
        <dbReference type="Google" id="ProtNLM"/>
    </source>
</evidence>
<organism evidence="2 3">
    <name type="scientific">Flavobacterium aurantiibacter</name>
    <dbReference type="NCBI Taxonomy" id="2023067"/>
    <lineage>
        <taxon>Bacteria</taxon>
        <taxon>Pseudomonadati</taxon>
        <taxon>Bacteroidota</taxon>
        <taxon>Flavobacteriia</taxon>
        <taxon>Flavobacteriales</taxon>
        <taxon>Flavobacteriaceae</taxon>
        <taxon>Flavobacterium</taxon>
    </lineage>
</organism>
<dbReference type="Gene3D" id="1.25.40.10">
    <property type="entry name" value="Tetratricopeptide repeat domain"/>
    <property type="match status" value="1"/>
</dbReference>
<name>A0A255ZP01_9FLAO</name>
<evidence type="ECO:0000313" key="2">
    <source>
        <dbReference type="EMBL" id="OYQ43186.1"/>
    </source>
</evidence>
<dbReference type="Proteomes" id="UP000216035">
    <property type="component" value="Unassembled WGS sequence"/>
</dbReference>
<protein>
    <recommendedName>
        <fullName evidence="4">Tetratricopeptide repeat protein</fullName>
    </recommendedName>
</protein>
<reference evidence="2 3" key="1">
    <citation type="submission" date="2017-07" db="EMBL/GenBank/DDBJ databases">
        <title>Flavobacterium cyanobacteriorum sp. nov., isolated from cyanobacterial aggregates in a eutrophic lake.</title>
        <authorList>
            <person name="Cai H."/>
        </authorList>
    </citation>
    <scope>NUCLEOTIDE SEQUENCE [LARGE SCALE GENOMIC DNA]</scope>
    <source>
        <strain evidence="2 3">TH167</strain>
    </source>
</reference>
<comment type="caution">
    <text evidence="2">The sequence shown here is derived from an EMBL/GenBank/DDBJ whole genome shotgun (WGS) entry which is preliminary data.</text>
</comment>
<dbReference type="EMBL" id="NOXX01000207">
    <property type="protein sequence ID" value="OYQ43186.1"/>
    <property type="molecule type" value="Genomic_DNA"/>
</dbReference>
<dbReference type="AlphaFoldDB" id="A0A255ZP01"/>
<gene>
    <name evidence="2" type="ORF">CHX27_10650</name>
</gene>
<proteinExistence type="predicted"/>